<dbReference type="PANTHER" id="PTHR48090">
    <property type="entry name" value="UNDECAPRENYL-PHOSPHATE 4-DEOXY-4-FORMAMIDO-L-ARABINOSE TRANSFERASE-RELATED"/>
    <property type="match status" value="1"/>
</dbReference>
<comment type="caution">
    <text evidence="2">The sequence shown here is derived from an EMBL/GenBank/DDBJ whole genome shotgun (WGS) entry which is preliminary data.</text>
</comment>
<keyword evidence="3" id="KW-1185">Reference proteome</keyword>
<dbReference type="Pfam" id="PF00535">
    <property type="entry name" value="Glycos_transf_2"/>
    <property type="match status" value="1"/>
</dbReference>
<dbReference type="SUPFAM" id="SSF53448">
    <property type="entry name" value="Nucleotide-diphospho-sugar transferases"/>
    <property type="match status" value="1"/>
</dbReference>
<dbReference type="EMBL" id="PDUD01000018">
    <property type="protein sequence ID" value="PHN06460.1"/>
    <property type="molecule type" value="Genomic_DNA"/>
</dbReference>
<dbReference type="PANTHER" id="PTHR48090:SF7">
    <property type="entry name" value="RFBJ PROTEIN"/>
    <property type="match status" value="1"/>
</dbReference>
<evidence type="ECO:0000313" key="3">
    <source>
        <dbReference type="Proteomes" id="UP000223913"/>
    </source>
</evidence>
<accession>A0A2D0NDL2</accession>
<dbReference type="OrthoDB" id="9810303at2"/>
<dbReference type="CDD" id="cd04179">
    <property type="entry name" value="DPM_DPG-synthase_like"/>
    <property type="match status" value="1"/>
</dbReference>
<gene>
    <name evidence="2" type="ORF">CRP01_12900</name>
</gene>
<dbReference type="InterPro" id="IPR001173">
    <property type="entry name" value="Glyco_trans_2-like"/>
</dbReference>
<dbReference type="AlphaFoldDB" id="A0A2D0NDL2"/>
<protein>
    <recommendedName>
        <fullName evidence="1">Glycosyltransferase 2-like domain-containing protein</fullName>
    </recommendedName>
</protein>
<dbReference type="RefSeq" id="WP_099150444.1">
    <property type="nucleotide sequence ID" value="NZ_PDUD01000018.1"/>
</dbReference>
<organism evidence="2 3">
    <name type="scientific">Flavilitoribacter nigricans (strain ATCC 23147 / DSM 23189 / NBRC 102662 / NCIMB 1420 / SS-2)</name>
    <name type="common">Lewinella nigricans</name>
    <dbReference type="NCBI Taxonomy" id="1122177"/>
    <lineage>
        <taxon>Bacteria</taxon>
        <taxon>Pseudomonadati</taxon>
        <taxon>Bacteroidota</taxon>
        <taxon>Saprospiria</taxon>
        <taxon>Saprospirales</taxon>
        <taxon>Lewinellaceae</taxon>
        <taxon>Flavilitoribacter</taxon>
    </lineage>
</organism>
<dbReference type="Gene3D" id="3.90.550.10">
    <property type="entry name" value="Spore Coat Polysaccharide Biosynthesis Protein SpsA, Chain A"/>
    <property type="match status" value="1"/>
</dbReference>
<reference evidence="2 3" key="1">
    <citation type="submission" date="2017-10" db="EMBL/GenBank/DDBJ databases">
        <title>The draft genome sequence of Lewinella nigricans NBRC 102662.</title>
        <authorList>
            <person name="Wang K."/>
        </authorList>
    </citation>
    <scope>NUCLEOTIDE SEQUENCE [LARGE SCALE GENOMIC DNA]</scope>
    <source>
        <strain evidence="2 3">NBRC 102662</strain>
    </source>
</reference>
<name>A0A2D0NDL2_FLAN2</name>
<proteinExistence type="predicted"/>
<evidence type="ECO:0000313" key="2">
    <source>
        <dbReference type="EMBL" id="PHN06460.1"/>
    </source>
</evidence>
<dbReference type="Proteomes" id="UP000223913">
    <property type="component" value="Unassembled WGS sequence"/>
</dbReference>
<feature type="domain" description="Glycosyltransferase 2-like" evidence="1">
    <location>
        <begin position="6"/>
        <end position="163"/>
    </location>
</feature>
<sequence>MAKIYVVIPAKDEANRIGKVIYQTILQGYDQVIVVDDGSSDNTIQVARQFGATVLSHPINLGAGAATQTGVEFALEQGADIIVTLDGDNQHFPDDIPKLVQALEEQQVDVVIGSRFLSQNDDIPAIRRLYNKIGNLITTLITGALISDSQSGMKAFRANFARKIDFHFNGYEFCTEFIYLIRHHRASYTEVPIKVRYSEETLQKGQSLGNGIKMAYRFFKHFI</sequence>
<evidence type="ECO:0000259" key="1">
    <source>
        <dbReference type="Pfam" id="PF00535"/>
    </source>
</evidence>
<dbReference type="InterPro" id="IPR050256">
    <property type="entry name" value="Glycosyltransferase_2"/>
</dbReference>
<dbReference type="InterPro" id="IPR029044">
    <property type="entry name" value="Nucleotide-diphossugar_trans"/>
</dbReference>